<evidence type="ECO:0000256" key="2">
    <source>
        <dbReference type="ARBA" id="ARBA00022676"/>
    </source>
</evidence>
<evidence type="ECO:0000313" key="6">
    <source>
        <dbReference type="EMBL" id="KAF2484461.1"/>
    </source>
</evidence>
<evidence type="ECO:0000313" key="7">
    <source>
        <dbReference type="Proteomes" id="UP000799767"/>
    </source>
</evidence>
<accession>A0A6A6PXI0</accession>
<proteinExistence type="inferred from homology"/>
<dbReference type="GO" id="GO:0016740">
    <property type="term" value="F:transferase activity"/>
    <property type="evidence" value="ECO:0007669"/>
    <property type="project" value="UniProtKB-KW"/>
</dbReference>
<keyword evidence="3" id="KW-0808">Transferase</keyword>
<reference evidence="6" key="1">
    <citation type="journal article" date="2020" name="Stud. Mycol.">
        <title>101 Dothideomycetes genomes: a test case for predicting lifestyles and emergence of pathogens.</title>
        <authorList>
            <person name="Haridas S."/>
            <person name="Albert R."/>
            <person name="Binder M."/>
            <person name="Bloem J."/>
            <person name="Labutti K."/>
            <person name="Salamov A."/>
            <person name="Andreopoulos B."/>
            <person name="Baker S."/>
            <person name="Barry K."/>
            <person name="Bills G."/>
            <person name="Bluhm B."/>
            <person name="Cannon C."/>
            <person name="Castanera R."/>
            <person name="Culley D."/>
            <person name="Daum C."/>
            <person name="Ezra D."/>
            <person name="Gonzalez J."/>
            <person name="Henrissat B."/>
            <person name="Kuo A."/>
            <person name="Liang C."/>
            <person name="Lipzen A."/>
            <person name="Lutzoni F."/>
            <person name="Magnuson J."/>
            <person name="Mondo S."/>
            <person name="Nolan M."/>
            <person name="Ohm R."/>
            <person name="Pangilinan J."/>
            <person name="Park H.-J."/>
            <person name="Ramirez L."/>
            <person name="Alfaro M."/>
            <person name="Sun H."/>
            <person name="Tritt A."/>
            <person name="Yoshinaga Y."/>
            <person name="Zwiers L.-H."/>
            <person name="Turgeon B."/>
            <person name="Goodwin S."/>
            <person name="Spatafora J."/>
            <person name="Crous P."/>
            <person name="Grigoriev I."/>
        </authorList>
    </citation>
    <scope>NUCLEOTIDE SEQUENCE</scope>
    <source>
        <strain evidence="6">CBS 113389</strain>
    </source>
</reference>
<dbReference type="Proteomes" id="UP000799767">
    <property type="component" value="Unassembled WGS sequence"/>
</dbReference>
<keyword evidence="2" id="KW-0328">Glycosyltransferase</keyword>
<feature type="domain" description="Glycosyl transferase family 25" evidence="5">
    <location>
        <begin position="54"/>
        <end position="158"/>
    </location>
</feature>
<dbReference type="RefSeq" id="XP_033591030.1">
    <property type="nucleotide sequence ID" value="XM_033729393.1"/>
</dbReference>
<protein>
    <recommendedName>
        <fullName evidence="5">Glycosyl transferase family 25 domain-containing protein</fullName>
    </recommendedName>
</protein>
<dbReference type="Pfam" id="PF01755">
    <property type="entry name" value="Glyco_transf_25"/>
    <property type="match status" value="1"/>
</dbReference>
<name>A0A6A6PXI0_9PEZI</name>
<sequence>MGQTHSDRAGRGKARLWVVIGPPPHQPPSHHAPESAPPNHDILDDVYNATLGFQKIFVVSMPYRTDRRDAMSLAAAFSNLEVEYADGIAVAEENFDAMKKLLPPGGYGQDWKVSGLGAWRAHMNVIRKIVEQNLTSALIMEDDVDWDIRIKSQMRDFARATQMLVQPLAGSTNRFLDPTYPSPSWGQTPSNFDLSSGLTTEPTTSPYGDASQWDLLWLGHCGTVFPTEAGRSTPLGRVVISNDDTVPEPQHINMQAANKDLMEQYPPHTRVVSRTRRNLCSSAYAISRAGARRLLWEMGVHQQDSGAMDIMLARICDGEKGRKMATCLTLQPPYFNHHRPIGRKSTFSDIDPWGDEMNEVAFTHNVRWSTRLNFGKLAVGETDWIDSYKDGKD</sequence>
<dbReference type="PANTHER" id="PTHR10730">
    <property type="entry name" value="PROCOLLAGEN-LYSINE,2-OXOGLUTARATE 5-DIOXYGENASE/GLYCOSYLTRANSFERASE 25 FAMILY MEMBER"/>
    <property type="match status" value="1"/>
</dbReference>
<keyword evidence="7" id="KW-1185">Reference proteome</keyword>
<dbReference type="EMBL" id="MU001634">
    <property type="protein sequence ID" value="KAF2484461.1"/>
    <property type="molecule type" value="Genomic_DNA"/>
</dbReference>
<dbReference type="OrthoDB" id="47375at2759"/>
<dbReference type="AlphaFoldDB" id="A0A6A6PXI0"/>
<organism evidence="6 7">
    <name type="scientific">Neohortaea acidophila</name>
    <dbReference type="NCBI Taxonomy" id="245834"/>
    <lineage>
        <taxon>Eukaryota</taxon>
        <taxon>Fungi</taxon>
        <taxon>Dikarya</taxon>
        <taxon>Ascomycota</taxon>
        <taxon>Pezizomycotina</taxon>
        <taxon>Dothideomycetes</taxon>
        <taxon>Dothideomycetidae</taxon>
        <taxon>Mycosphaerellales</taxon>
        <taxon>Teratosphaeriaceae</taxon>
        <taxon>Neohortaea</taxon>
    </lineage>
</organism>
<evidence type="ECO:0000256" key="3">
    <source>
        <dbReference type="ARBA" id="ARBA00022679"/>
    </source>
</evidence>
<evidence type="ECO:0000256" key="4">
    <source>
        <dbReference type="SAM" id="MobiDB-lite"/>
    </source>
</evidence>
<evidence type="ECO:0000256" key="1">
    <source>
        <dbReference type="ARBA" id="ARBA00006721"/>
    </source>
</evidence>
<evidence type="ECO:0000259" key="5">
    <source>
        <dbReference type="Pfam" id="PF01755"/>
    </source>
</evidence>
<comment type="similarity">
    <text evidence="1">Belongs to the glycosyltransferase 25 family.</text>
</comment>
<dbReference type="CDD" id="cd06532">
    <property type="entry name" value="Glyco_transf_25"/>
    <property type="match status" value="1"/>
</dbReference>
<dbReference type="PANTHER" id="PTHR10730:SF53">
    <property type="entry name" value="GLYCOSYLTRANSFERASE 25 FAMILY MEMBER"/>
    <property type="match status" value="1"/>
</dbReference>
<dbReference type="InterPro" id="IPR050757">
    <property type="entry name" value="Collagen_mod_GT25"/>
</dbReference>
<gene>
    <name evidence="6" type="ORF">BDY17DRAFT_128847</name>
</gene>
<dbReference type="GeneID" id="54470395"/>
<feature type="region of interest" description="Disordered" evidence="4">
    <location>
        <begin position="18"/>
        <end position="39"/>
    </location>
</feature>
<dbReference type="InterPro" id="IPR002654">
    <property type="entry name" value="Glyco_trans_25"/>
</dbReference>